<dbReference type="PROSITE" id="PS50231">
    <property type="entry name" value="RICIN_B_LECTIN"/>
    <property type="match status" value="1"/>
</dbReference>
<dbReference type="Gene3D" id="2.80.10.50">
    <property type="match status" value="2"/>
</dbReference>
<evidence type="ECO:0000313" key="3">
    <source>
        <dbReference type="EMBL" id="KDR73722.1"/>
    </source>
</evidence>
<dbReference type="EMBL" id="KL142385">
    <property type="protein sequence ID" value="KDR73722.1"/>
    <property type="molecule type" value="Genomic_DNA"/>
</dbReference>
<keyword evidence="4" id="KW-1185">Reference proteome</keyword>
<dbReference type="InterPro" id="IPR035992">
    <property type="entry name" value="Ricin_B-like_lectins"/>
</dbReference>
<dbReference type="SMART" id="SM00458">
    <property type="entry name" value="RICIN"/>
    <property type="match status" value="1"/>
</dbReference>
<proteinExistence type="predicted"/>
<evidence type="ECO:0000313" key="4">
    <source>
        <dbReference type="Proteomes" id="UP000027222"/>
    </source>
</evidence>
<dbReference type="SUPFAM" id="SSF50370">
    <property type="entry name" value="Ricin B-like lectins"/>
    <property type="match status" value="1"/>
</dbReference>
<dbReference type="AlphaFoldDB" id="A0A067SUH6"/>
<evidence type="ECO:0000259" key="2">
    <source>
        <dbReference type="SMART" id="SM00458"/>
    </source>
</evidence>
<dbReference type="Proteomes" id="UP000027222">
    <property type="component" value="Unassembled WGS sequence"/>
</dbReference>
<protein>
    <recommendedName>
        <fullName evidence="2">Ricin B lectin domain-containing protein</fullName>
    </recommendedName>
</protein>
<reference evidence="4" key="1">
    <citation type="journal article" date="2014" name="Proc. Natl. Acad. Sci. U.S.A.">
        <title>Extensive sampling of basidiomycete genomes demonstrates inadequacy of the white-rot/brown-rot paradigm for wood decay fungi.</title>
        <authorList>
            <person name="Riley R."/>
            <person name="Salamov A.A."/>
            <person name="Brown D.W."/>
            <person name="Nagy L.G."/>
            <person name="Floudas D."/>
            <person name="Held B.W."/>
            <person name="Levasseur A."/>
            <person name="Lombard V."/>
            <person name="Morin E."/>
            <person name="Otillar R."/>
            <person name="Lindquist E.A."/>
            <person name="Sun H."/>
            <person name="LaButti K.M."/>
            <person name="Schmutz J."/>
            <person name="Jabbour D."/>
            <person name="Luo H."/>
            <person name="Baker S.E."/>
            <person name="Pisabarro A.G."/>
            <person name="Walton J.D."/>
            <person name="Blanchette R.A."/>
            <person name="Henrissat B."/>
            <person name="Martin F."/>
            <person name="Cullen D."/>
            <person name="Hibbett D.S."/>
            <person name="Grigoriev I.V."/>
        </authorList>
    </citation>
    <scope>NUCLEOTIDE SEQUENCE [LARGE SCALE GENOMIC DNA]</scope>
    <source>
        <strain evidence="4">CBS 339.88</strain>
    </source>
</reference>
<keyword evidence="1" id="KW-0732">Signal</keyword>
<feature type="domain" description="Ricin B lectin" evidence="2">
    <location>
        <begin position="109"/>
        <end position="249"/>
    </location>
</feature>
<accession>A0A067SUH6</accession>
<dbReference type="OrthoDB" id="6770063at2759"/>
<dbReference type="InterPro" id="IPR000772">
    <property type="entry name" value="Ricin_B_lectin"/>
</dbReference>
<dbReference type="STRING" id="685588.A0A067SUH6"/>
<gene>
    <name evidence="3" type="ORF">GALMADRAFT_212540</name>
</gene>
<sequence length="254" mass="28752">MIFHLIVLTLLPFFPPVFSSSLSLRAPWIPVYLACASELKTADGQSYRLVESTTFSQYYQCSYWNNDPTKGDDQFCWYDFHNHTLYHAPNVPLPGIDSNAACPTTVPHAGKYNIFPSVNSMQCVTARDIDGAPVTIEECNFSSGKHRRQTWFFDGSTLKLDGTNKCLDVTDGKTSNGVKLQVWTCVDGARNQQFYHWDHVQLIVPEDHISWIYQPGKCMDLTDGVVQDGTKIQLWDCNYQNPNQKWSVVPAVGQ</sequence>
<organism evidence="3 4">
    <name type="scientific">Galerina marginata (strain CBS 339.88)</name>
    <dbReference type="NCBI Taxonomy" id="685588"/>
    <lineage>
        <taxon>Eukaryota</taxon>
        <taxon>Fungi</taxon>
        <taxon>Dikarya</taxon>
        <taxon>Basidiomycota</taxon>
        <taxon>Agaricomycotina</taxon>
        <taxon>Agaricomycetes</taxon>
        <taxon>Agaricomycetidae</taxon>
        <taxon>Agaricales</taxon>
        <taxon>Agaricineae</taxon>
        <taxon>Strophariaceae</taxon>
        <taxon>Galerina</taxon>
    </lineage>
</organism>
<dbReference type="HOGENOM" id="CLU_1115697_0_0_1"/>
<feature type="chain" id="PRO_5001646226" description="Ricin B lectin domain-containing protein" evidence="1">
    <location>
        <begin position="20"/>
        <end position="254"/>
    </location>
</feature>
<evidence type="ECO:0000256" key="1">
    <source>
        <dbReference type="SAM" id="SignalP"/>
    </source>
</evidence>
<name>A0A067SUH6_GALM3</name>
<feature type="signal peptide" evidence="1">
    <location>
        <begin position="1"/>
        <end position="19"/>
    </location>
</feature>
<dbReference type="CDD" id="cd00161">
    <property type="entry name" value="beta-trefoil_Ricin-like"/>
    <property type="match status" value="1"/>
</dbReference>
<dbReference type="Pfam" id="PF00652">
    <property type="entry name" value="Ricin_B_lectin"/>
    <property type="match status" value="1"/>
</dbReference>